<dbReference type="KEGG" id="bnm:BALAC2494_00450"/>
<evidence type="ECO:0000313" key="4">
    <source>
        <dbReference type="Proteomes" id="UP000008394"/>
    </source>
</evidence>
<dbReference type="AlphaFoldDB" id="A0A806FXC1"/>
<dbReference type="Pfam" id="PF20118">
    <property type="entry name" value="DUF6508"/>
    <property type="match status" value="1"/>
</dbReference>
<dbReference type="InterPro" id="IPR045425">
    <property type="entry name" value="DUF6508"/>
</dbReference>
<organism evidence="3 4">
    <name type="scientific">Bifidobacterium animalis subsp. lactis CNCM I-2494</name>
    <dbReference type="NCBI Taxonomy" id="1042403"/>
    <lineage>
        <taxon>Bacteria</taxon>
        <taxon>Bacillati</taxon>
        <taxon>Actinomycetota</taxon>
        <taxon>Actinomycetes</taxon>
        <taxon>Bifidobacteriales</taxon>
        <taxon>Bifidobacteriaceae</taxon>
        <taxon>Bifidobacterium</taxon>
    </lineage>
</organism>
<dbReference type="GO" id="GO:0008270">
    <property type="term" value="F:zinc ion binding"/>
    <property type="evidence" value="ECO:0007669"/>
    <property type="project" value="UniProtKB-KW"/>
</dbReference>
<gene>
    <name evidence="3" type="ORF">BALAC2494_00450</name>
</gene>
<dbReference type="InterPro" id="IPR007527">
    <property type="entry name" value="Znf_SWIM"/>
</dbReference>
<accession>A0A806FXC1</accession>
<keyword evidence="1" id="KW-0479">Metal-binding</keyword>
<feature type="domain" description="SWIM-type" evidence="2">
    <location>
        <begin position="326"/>
        <end position="364"/>
    </location>
</feature>
<evidence type="ECO:0000313" key="3">
    <source>
        <dbReference type="EMBL" id="AEK30140.1"/>
    </source>
</evidence>
<reference evidence="3 4" key="1">
    <citation type="journal article" date="2011" name="J. Bacteriol.">
        <title>Genome Sequence of the Probiotic Strain Bifidobacterium animalis subsp. lactis CNCM I-2494.</title>
        <authorList>
            <person name="Chervaux C."/>
            <person name="Grimaldi C."/>
            <person name="Bolotin A."/>
            <person name="Quinquis B."/>
            <person name="Legrain-Raspaud S."/>
            <person name="van Hylckama Vlieg J.E."/>
            <person name="Denariaz G."/>
            <person name="Smokvina T."/>
        </authorList>
    </citation>
    <scope>NUCLEOTIDE SEQUENCE [LARGE SCALE GENOMIC DNA]</scope>
    <source>
        <strain evidence="3 4">CNCM I-2494</strain>
    </source>
</reference>
<evidence type="ECO:0000256" key="1">
    <source>
        <dbReference type="PROSITE-ProRule" id="PRU00325"/>
    </source>
</evidence>
<keyword evidence="1" id="KW-0862">Zinc</keyword>
<dbReference type="EMBL" id="CP002915">
    <property type="protein sequence ID" value="AEK30140.1"/>
    <property type="molecule type" value="Genomic_DNA"/>
</dbReference>
<protein>
    <submittedName>
        <fullName evidence="3">DNA binding protein</fullName>
    </submittedName>
</protein>
<evidence type="ECO:0000259" key="2">
    <source>
        <dbReference type="PROSITE" id="PS50966"/>
    </source>
</evidence>
<dbReference type="Proteomes" id="UP000008394">
    <property type="component" value="Chromosome"/>
</dbReference>
<proteinExistence type="predicted"/>
<keyword evidence="1" id="KW-0863">Zinc-finger</keyword>
<dbReference type="PROSITE" id="PS50966">
    <property type="entry name" value="ZF_SWIM"/>
    <property type="match status" value="1"/>
</dbReference>
<name>A0A806FXC1_BIFAN</name>
<sequence length="547" mass="61908">MDVHSGNSRNAYTECTCEQGSGKRVGMVRRQCICGAHLYGLGHTGPNMFGFIPSSSLAHYNYDCEFNTGVTLPGGRILEQCENCGAIVLCEYPTLDGSRRGEDPLIAYGPGTVYEQCDIESVPLTYRSFRALMSSGVTGGVMYSEAFKTNIAKLFDTDIDHLPSWKVLKDALLDSENCALDEWWQAAIGRNFIVLYENSKALRLVAAWHRVPGTEILNTDMRRVIEENRDPMRHTASDADEMEQAGRELEISDATKRLLLTGTHARLRLIARSMRLGKPITELARFVSLESLMGGKQLWENGDVRELHFVPFGIFHAEVADDTEMHTVDIIMRHNLLSRMMCSCEQAQSLHVCRHEVATILQLAQQFRFAIDLDVEHGVSMREGEHGTGGQFGHYANMLDVMREHEDSRDTYEWLTAYIQPLESDTGDLYHTEFMTMPGVMSSVPYVVYEPIMLGFIDSVLTRCSADFTKTLRRYGLDADVDPKILNMRSLDMELVSALITMIVYRERRSDGYLAECLENGVLVGLLKRMRELVEEHKGRQSRRIRQ</sequence>